<protein>
    <recommendedName>
        <fullName evidence="2">N-acetyltransferase domain-containing protein</fullName>
    </recommendedName>
</protein>
<feature type="compositionally biased region" description="Pro residues" evidence="1">
    <location>
        <begin position="71"/>
        <end position="82"/>
    </location>
</feature>
<dbReference type="PANTHER" id="PTHR43233:SF1">
    <property type="entry name" value="FAMILY N-ACETYLTRANSFERASE, PUTATIVE (AFU_ORTHOLOGUE AFUA_6G03350)-RELATED"/>
    <property type="match status" value="1"/>
</dbReference>
<feature type="domain" description="N-acetyltransferase" evidence="2">
    <location>
        <begin position="145"/>
        <end position="237"/>
    </location>
</feature>
<feature type="region of interest" description="Disordered" evidence="1">
    <location>
        <begin position="71"/>
        <end position="140"/>
    </location>
</feature>
<dbReference type="PROSITE" id="PS51186">
    <property type="entry name" value="GNAT"/>
    <property type="match status" value="1"/>
</dbReference>
<dbReference type="PANTHER" id="PTHR43233">
    <property type="entry name" value="FAMILY N-ACETYLTRANSFERASE, PUTATIVE (AFU_ORTHOLOGUE AFUA_6G03350)-RELATED"/>
    <property type="match status" value="1"/>
</dbReference>
<dbReference type="HOGENOM" id="CLU_086503_2_0_1"/>
<dbReference type="InterPro" id="IPR000182">
    <property type="entry name" value="GNAT_dom"/>
</dbReference>
<feature type="compositionally biased region" description="Low complexity" evidence="1">
    <location>
        <begin position="130"/>
        <end position="140"/>
    </location>
</feature>
<reference evidence="3 4" key="1">
    <citation type="submission" date="2015-01" db="EMBL/GenBank/DDBJ databases">
        <title>The Genome Sequence of Exophiala spinifera CBS89968.</title>
        <authorList>
            <consortium name="The Broad Institute Genomics Platform"/>
            <person name="Cuomo C."/>
            <person name="de Hoog S."/>
            <person name="Gorbushina A."/>
            <person name="Stielow B."/>
            <person name="Teixiera M."/>
            <person name="Abouelleil A."/>
            <person name="Chapman S.B."/>
            <person name="Priest M."/>
            <person name="Young S.K."/>
            <person name="Wortman J."/>
            <person name="Nusbaum C."/>
            <person name="Birren B."/>
        </authorList>
    </citation>
    <scope>NUCLEOTIDE SEQUENCE [LARGE SCALE GENOMIC DNA]</scope>
    <source>
        <strain evidence="3 4">CBS 89968</strain>
    </source>
</reference>
<name>A0A0D2B5Z4_9EURO</name>
<organism evidence="3 4">
    <name type="scientific">Exophiala spinifera</name>
    <dbReference type="NCBI Taxonomy" id="91928"/>
    <lineage>
        <taxon>Eukaryota</taxon>
        <taxon>Fungi</taxon>
        <taxon>Dikarya</taxon>
        <taxon>Ascomycota</taxon>
        <taxon>Pezizomycotina</taxon>
        <taxon>Eurotiomycetes</taxon>
        <taxon>Chaetothyriomycetidae</taxon>
        <taxon>Chaetothyriales</taxon>
        <taxon>Herpotrichiellaceae</taxon>
        <taxon>Exophiala</taxon>
    </lineage>
</organism>
<dbReference type="VEuPathDB" id="FungiDB:PV08_06871"/>
<dbReference type="SUPFAM" id="SSF55729">
    <property type="entry name" value="Acyl-CoA N-acyltransferases (Nat)"/>
    <property type="match status" value="1"/>
</dbReference>
<evidence type="ECO:0000313" key="4">
    <source>
        <dbReference type="Proteomes" id="UP000053328"/>
    </source>
</evidence>
<dbReference type="InterPro" id="IPR016181">
    <property type="entry name" value="Acyl_CoA_acyltransferase"/>
</dbReference>
<dbReference type="Proteomes" id="UP000053328">
    <property type="component" value="Unassembled WGS sequence"/>
</dbReference>
<keyword evidence="4" id="KW-1185">Reference proteome</keyword>
<evidence type="ECO:0000259" key="2">
    <source>
        <dbReference type="PROSITE" id="PS51186"/>
    </source>
</evidence>
<dbReference type="CDD" id="cd04301">
    <property type="entry name" value="NAT_SF"/>
    <property type="match status" value="1"/>
</dbReference>
<dbReference type="Pfam" id="PF00583">
    <property type="entry name" value="Acetyltransf_1"/>
    <property type="match status" value="1"/>
</dbReference>
<dbReference type="InterPro" id="IPR053144">
    <property type="entry name" value="Acetyltransferase_Butenolide"/>
</dbReference>
<dbReference type="OrthoDB" id="10039976at2759"/>
<sequence length="237" mass="25904">MSLSSTATPHTKPRHRTWTRDGFLISTDPSLIDIPTLQRAFDSEDMYWAKSLPEADMRTMVDRSLCFGLYPPTPSPPSPPVSPSSASDGTAPPDPASTPLHEIAERVRQHQRRRQRLTTAPSHVGGGSSGSSSSSSSPSSAASPLIGFARGITDGVTFFYLTDVYVSSEWRGQGLGKWLVQCVQEAIEDMPHLRRSMLIVAQGNKENAEALYSRLMKMERFGHAAVPLNWKGPGCCF</sequence>
<evidence type="ECO:0000256" key="1">
    <source>
        <dbReference type="SAM" id="MobiDB-lite"/>
    </source>
</evidence>
<accession>A0A0D2B5Z4</accession>
<dbReference type="AlphaFoldDB" id="A0A0D2B5Z4"/>
<dbReference type="Gene3D" id="3.40.630.30">
    <property type="match status" value="1"/>
</dbReference>
<dbReference type="GO" id="GO:0016747">
    <property type="term" value="F:acyltransferase activity, transferring groups other than amino-acyl groups"/>
    <property type="evidence" value="ECO:0007669"/>
    <property type="project" value="InterPro"/>
</dbReference>
<proteinExistence type="predicted"/>
<dbReference type="RefSeq" id="XP_016234306.1">
    <property type="nucleotide sequence ID" value="XM_016381204.1"/>
</dbReference>
<gene>
    <name evidence="3" type="ORF">PV08_06871</name>
</gene>
<dbReference type="EMBL" id="KN847496">
    <property type="protein sequence ID" value="KIW14090.1"/>
    <property type="molecule type" value="Genomic_DNA"/>
</dbReference>
<dbReference type="STRING" id="91928.A0A0D2B5Z4"/>
<dbReference type="GeneID" id="27333954"/>
<evidence type="ECO:0000313" key="3">
    <source>
        <dbReference type="EMBL" id="KIW14090.1"/>
    </source>
</evidence>